<organism evidence="2 5">
    <name type="scientific">Anaerobacillus isosaccharinicus</name>
    <dbReference type="NCBI Taxonomy" id="1532552"/>
    <lineage>
        <taxon>Bacteria</taxon>
        <taxon>Bacillati</taxon>
        <taxon>Bacillota</taxon>
        <taxon>Bacilli</taxon>
        <taxon>Bacillales</taxon>
        <taxon>Bacillaceae</taxon>
        <taxon>Anaerobacillus</taxon>
    </lineage>
</organism>
<reference evidence="4" key="4">
    <citation type="submission" date="2020-10" db="EMBL/GenBank/DDBJ databases">
        <authorList>
            <person name="Bassil N.M."/>
            <person name="Lloyd J.R."/>
        </authorList>
    </citation>
    <scope>NUCLEOTIDE SEQUENCE</scope>
    <source>
        <strain evidence="4">NB2006</strain>
    </source>
</reference>
<reference evidence="4 5" key="2">
    <citation type="journal article" date="2017" name="Genome Announc.">
        <title>Draft Genome Sequences of Four Alkaliphilic Bacteria Belonging to the Anaerobacillus Genus.</title>
        <authorList>
            <person name="Bassil N.M."/>
            <person name="Lloyd J.R."/>
        </authorList>
    </citation>
    <scope>NUCLEOTIDE SEQUENCE [LARGE SCALE GENOMIC DNA]</scope>
    <source>
        <strain evidence="4 5">NB2006</strain>
    </source>
</reference>
<feature type="transmembrane region" description="Helical" evidence="1">
    <location>
        <begin position="37"/>
        <end position="56"/>
    </location>
</feature>
<sequence>MEFNEFLSLIVSEAYVVIPVLLILGTLLKQTPNVNDWLIPYILLIVGVGFSIALLGTQVSSIIQGVLVTGAAVFSHQLFKQYKEKEGDDK</sequence>
<keyword evidence="5" id="KW-1185">Reference proteome</keyword>
<feature type="transmembrane region" description="Helical" evidence="1">
    <location>
        <begin position="6"/>
        <end position="25"/>
    </location>
</feature>
<evidence type="ECO:0000313" key="4">
    <source>
        <dbReference type="EMBL" id="QOY37991.1"/>
    </source>
</evidence>
<keyword evidence="1" id="KW-0812">Transmembrane</keyword>
<gene>
    <name evidence="4" type="ORF">AWH56_010730</name>
    <name evidence="3" type="ORF">AWH56_05585</name>
    <name evidence="2" type="ORF">AWH56_05800</name>
</gene>
<dbReference type="KEGG" id="aia:AWH56_010730"/>
<dbReference type="Pfam" id="PF16079">
    <property type="entry name" value="Phage_holin_5_2"/>
    <property type="match status" value="1"/>
</dbReference>
<dbReference type="Proteomes" id="UP000180175">
    <property type="component" value="Chromosome"/>
</dbReference>
<keyword evidence="1" id="KW-1133">Transmembrane helix</keyword>
<keyword evidence="1" id="KW-0472">Membrane</keyword>
<evidence type="ECO:0000313" key="5">
    <source>
        <dbReference type="Proteomes" id="UP000180175"/>
    </source>
</evidence>
<evidence type="ECO:0000313" key="3">
    <source>
        <dbReference type="EMBL" id="OIJ22577.1"/>
    </source>
</evidence>
<reference evidence="2 5" key="1">
    <citation type="submission" date="2016-10" db="EMBL/GenBank/DDBJ databases">
        <title>Draft genome sequences of four alkaliphilic bacteria belonging to the Anaerobacillus genus.</title>
        <authorList>
            <person name="Bassil N.M."/>
            <person name="Lloyd J.R."/>
        </authorList>
    </citation>
    <scope>NUCLEOTIDE SEQUENCE [LARGE SCALE GENOMIC DNA]</scope>
    <source>
        <strain evidence="2 5">NB2006</strain>
    </source>
</reference>
<dbReference type="EMBL" id="LQXD01000055">
    <property type="protein sequence ID" value="OIJ22527.1"/>
    <property type="molecule type" value="Genomic_DNA"/>
</dbReference>
<name>A0A1S2MF93_9BACI</name>
<reference evidence="4 5" key="3">
    <citation type="journal article" date="2019" name="Int. J. Syst. Evol. Microbiol.">
        <title>Anaerobacillus isosaccharinicus sp. nov., an alkaliphilic bacterium which degrades isosaccharinic acid.</title>
        <authorList>
            <person name="Bassil N.M."/>
            <person name="Lloyd J.R."/>
        </authorList>
    </citation>
    <scope>NUCLEOTIDE SEQUENCE [LARGE SCALE GENOMIC DNA]</scope>
    <source>
        <strain evidence="4 5">NB2006</strain>
    </source>
</reference>
<dbReference type="RefSeq" id="WP_071316188.1">
    <property type="nucleotide sequence ID" value="NZ_CP063356.2"/>
</dbReference>
<dbReference type="InterPro" id="IPR032111">
    <property type="entry name" value="Clostridium_phage_holin"/>
</dbReference>
<dbReference type="EMBL" id="LQXD01000048">
    <property type="protein sequence ID" value="OIJ22577.1"/>
    <property type="molecule type" value="Genomic_DNA"/>
</dbReference>
<dbReference type="AlphaFoldDB" id="A0A1S2MF93"/>
<accession>A0A1S2MF93</accession>
<protein>
    <submittedName>
        <fullName evidence="2 4">Holin</fullName>
    </submittedName>
</protein>
<evidence type="ECO:0000313" key="2">
    <source>
        <dbReference type="EMBL" id="OIJ22527.1"/>
    </source>
</evidence>
<dbReference type="EMBL" id="CP063356">
    <property type="protein sequence ID" value="QOY37991.1"/>
    <property type="molecule type" value="Genomic_DNA"/>
</dbReference>
<proteinExistence type="predicted"/>
<evidence type="ECO:0000256" key="1">
    <source>
        <dbReference type="SAM" id="Phobius"/>
    </source>
</evidence>
<dbReference type="OrthoDB" id="2884029at2"/>